<name>A0A1F7VBJ7_9BACT</name>
<feature type="transmembrane region" description="Helical" evidence="5">
    <location>
        <begin position="378"/>
        <end position="397"/>
    </location>
</feature>
<dbReference type="AlphaFoldDB" id="A0A1F7VBJ7"/>
<dbReference type="InterPro" id="IPR051533">
    <property type="entry name" value="WaaL-like"/>
</dbReference>
<sequence length="407" mass="45339">MVTRALISLTFFALPWYVVRFTVFGLPTTLLEMVLLATLAVWLLDKARTRNFPTLNTQWRAPIGLFLLASIIALFTAPQFLPALGHWRAYILEPILFALVLIDTIKTERDRTHVIYALAASLVIPVAIALYQQMTGLGIPEPFWAAEATRRVTSIYGYPNALGLYAVPILILIIPQVIKSESHSVIRLMLVLVSCATIAAVVFTRSKGALIALVAGIAVFFLLIARRKVLAAGALIVIAAIGIFVVKGSFNLRGIATVQGGDSVSVRLTQYRETWEMLKDHPFTGAGLRGYQTAMAPYHAQKYIEIFMYPHNIFLTVWSELGLIGLIAFVWVIIQFCKISFHSTQLTNSQTHKLINYATIAAMSALLVHGFVDVPYFKNDLAVLFWILIAFSIPLFTDRQQLKNMLQ</sequence>
<feature type="transmembrane region" description="Helical" evidence="5">
    <location>
        <begin position="30"/>
        <end position="47"/>
    </location>
</feature>
<dbReference type="Proteomes" id="UP000178264">
    <property type="component" value="Unassembled WGS sequence"/>
</dbReference>
<feature type="transmembrane region" description="Helical" evidence="5">
    <location>
        <begin position="354"/>
        <end position="372"/>
    </location>
</feature>
<feature type="transmembrane region" description="Helical" evidence="5">
    <location>
        <begin position="313"/>
        <end position="334"/>
    </location>
</feature>
<organism evidence="7 8">
    <name type="scientific">Candidatus Uhrbacteria bacterium RIFCSPLOWO2_02_FULL_49_11</name>
    <dbReference type="NCBI Taxonomy" id="1802409"/>
    <lineage>
        <taxon>Bacteria</taxon>
        <taxon>Candidatus Uhriibacteriota</taxon>
    </lineage>
</organism>
<dbReference type="GO" id="GO:0016020">
    <property type="term" value="C:membrane"/>
    <property type="evidence" value="ECO:0007669"/>
    <property type="project" value="UniProtKB-SubCell"/>
</dbReference>
<evidence type="ECO:0000256" key="3">
    <source>
        <dbReference type="ARBA" id="ARBA00022989"/>
    </source>
</evidence>
<feature type="transmembrane region" description="Helical" evidence="5">
    <location>
        <begin position="209"/>
        <end position="225"/>
    </location>
</feature>
<evidence type="ECO:0000313" key="8">
    <source>
        <dbReference type="Proteomes" id="UP000178264"/>
    </source>
</evidence>
<feature type="transmembrane region" description="Helical" evidence="5">
    <location>
        <begin position="114"/>
        <end position="134"/>
    </location>
</feature>
<feature type="transmembrane region" description="Helical" evidence="5">
    <location>
        <begin position="232"/>
        <end position="250"/>
    </location>
</feature>
<evidence type="ECO:0000256" key="5">
    <source>
        <dbReference type="SAM" id="Phobius"/>
    </source>
</evidence>
<keyword evidence="4 5" id="KW-0472">Membrane</keyword>
<proteinExistence type="predicted"/>
<evidence type="ECO:0000313" key="7">
    <source>
        <dbReference type="EMBL" id="OGL87835.1"/>
    </source>
</evidence>
<evidence type="ECO:0000256" key="1">
    <source>
        <dbReference type="ARBA" id="ARBA00004141"/>
    </source>
</evidence>
<evidence type="ECO:0000259" key="6">
    <source>
        <dbReference type="Pfam" id="PF04932"/>
    </source>
</evidence>
<feature type="transmembrane region" description="Helical" evidence="5">
    <location>
        <begin position="59"/>
        <end position="81"/>
    </location>
</feature>
<reference evidence="7 8" key="1">
    <citation type="journal article" date="2016" name="Nat. Commun.">
        <title>Thousands of microbial genomes shed light on interconnected biogeochemical processes in an aquifer system.</title>
        <authorList>
            <person name="Anantharaman K."/>
            <person name="Brown C.T."/>
            <person name="Hug L.A."/>
            <person name="Sharon I."/>
            <person name="Castelle C.J."/>
            <person name="Probst A.J."/>
            <person name="Thomas B.C."/>
            <person name="Singh A."/>
            <person name="Wilkins M.J."/>
            <person name="Karaoz U."/>
            <person name="Brodie E.L."/>
            <person name="Williams K.H."/>
            <person name="Hubbard S.S."/>
            <person name="Banfield J.F."/>
        </authorList>
    </citation>
    <scope>NUCLEOTIDE SEQUENCE [LARGE SCALE GENOMIC DNA]</scope>
</reference>
<evidence type="ECO:0000256" key="2">
    <source>
        <dbReference type="ARBA" id="ARBA00022692"/>
    </source>
</evidence>
<feature type="transmembrane region" description="Helical" evidence="5">
    <location>
        <begin position="185"/>
        <end position="203"/>
    </location>
</feature>
<gene>
    <name evidence="7" type="ORF">A3I42_02330</name>
</gene>
<keyword evidence="2 5" id="KW-0812">Transmembrane</keyword>
<evidence type="ECO:0000256" key="4">
    <source>
        <dbReference type="ARBA" id="ARBA00023136"/>
    </source>
</evidence>
<feature type="transmembrane region" description="Helical" evidence="5">
    <location>
        <begin position="154"/>
        <end position="173"/>
    </location>
</feature>
<keyword evidence="3 5" id="KW-1133">Transmembrane helix</keyword>
<accession>A0A1F7VBJ7</accession>
<feature type="domain" description="O-antigen ligase-related" evidence="6">
    <location>
        <begin position="196"/>
        <end position="330"/>
    </location>
</feature>
<comment type="subcellular location">
    <subcellularLocation>
        <location evidence="1">Membrane</location>
        <topology evidence="1">Multi-pass membrane protein</topology>
    </subcellularLocation>
</comment>
<dbReference type="PANTHER" id="PTHR37422:SF13">
    <property type="entry name" value="LIPOPOLYSACCHARIDE BIOSYNTHESIS PROTEIN PA4999-RELATED"/>
    <property type="match status" value="1"/>
</dbReference>
<protein>
    <recommendedName>
        <fullName evidence="6">O-antigen ligase-related domain-containing protein</fullName>
    </recommendedName>
</protein>
<dbReference type="PANTHER" id="PTHR37422">
    <property type="entry name" value="TEICHURONIC ACID BIOSYNTHESIS PROTEIN TUAE"/>
    <property type="match status" value="1"/>
</dbReference>
<dbReference type="InterPro" id="IPR007016">
    <property type="entry name" value="O-antigen_ligase-rel_domated"/>
</dbReference>
<dbReference type="EMBL" id="MGER01000051">
    <property type="protein sequence ID" value="OGL87835.1"/>
    <property type="molecule type" value="Genomic_DNA"/>
</dbReference>
<dbReference type="Pfam" id="PF04932">
    <property type="entry name" value="Wzy_C"/>
    <property type="match status" value="1"/>
</dbReference>
<comment type="caution">
    <text evidence="7">The sequence shown here is derived from an EMBL/GenBank/DDBJ whole genome shotgun (WGS) entry which is preliminary data.</text>
</comment>